<proteinExistence type="predicted"/>
<evidence type="ECO:0000256" key="1">
    <source>
        <dbReference type="SAM" id="SignalP"/>
    </source>
</evidence>
<name>A0ABZ1D0M7_9TREE</name>
<dbReference type="Proteomes" id="UP001329825">
    <property type="component" value="Chromosome 5"/>
</dbReference>
<dbReference type="GeneID" id="87956046"/>
<feature type="signal peptide" evidence="1">
    <location>
        <begin position="1"/>
        <end position="20"/>
    </location>
</feature>
<accession>A0ABZ1D0M7</accession>
<dbReference type="EMBL" id="CP141885">
    <property type="protein sequence ID" value="WRT66950.1"/>
    <property type="molecule type" value="Genomic_DNA"/>
</dbReference>
<evidence type="ECO:0000313" key="2">
    <source>
        <dbReference type="EMBL" id="WRT66950.1"/>
    </source>
</evidence>
<gene>
    <name evidence="2" type="ORF">IL334_003915</name>
</gene>
<keyword evidence="1" id="KW-0732">Signal</keyword>
<keyword evidence="3" id="KW-1185">Reference proteome</keyword>
<feature type="chain" id="PRO_5047038893" evidence="1">
    <location>
        <begin position="21"/>
        <end position="258"/>
    </location>
</feature>
<evidence type="ECO:0000313" key="3">
    <source>
        <dbReference type="Proteomes" id="UP001329825"/>
    </source>
</evidence>
<sequence>MITILPSIFPLLFSVTSVYGSAYTGCFDPKALRGGGGVIYDDRTDNCPLISPGYAPYSNSWRYVEQSHIYACRGWEVALEPQFLVGDRQCGYPNVNETLIDPPGQWTWAGCWFLEPSPNWVQVANISNCLAHCAASPYAYSRYNSDLTISCLCSRSQPPYDYPQDCGYGDNFWYTRPVSPSGFVKRQRERKEKLRRDGQKVIGLCPDGAKACNVPGSTGTSYECIDIEYEYESCGGCVHGEFNEDSSDDLNITVTGVE</sequence>
<protein>
    <submittedName>
        <fullName evidence="2">Uncharacterized protein</fullName>
    </submittedName>
</protein>
<reference evidence="2 3" key="1">
    <citation type="submission" date="2024-01" db="EMBL/GenBank/DDBJ databases">
        <title>Comparative genomics of Cryptococcus and Kwoniella reveals pathogenesis evolution and contrasting modes of karyotype evolution via chromosome fusion or intercentromeric recombination.</title>
        <authorList>
            <person name="Coelho M.A."/>
            <person name="David-Palma M."/>
            <person name="Shea T."/>
            <person name="Bowers K."/>
            <person name="McGinley-Smith S."/>
            <person name="Mohammad A.W."/>
            <person name="Gnirke A."/>
            <person name="Yurkov A.M."/>
            <person name="Nowrousian M."/>
            <person name="Sun S."/>
            <person name="Cuomo C.A."/>
            <person name="Heitman J."/>
        </authorList>
    </citation>
    <scope>NUCLEOTIDE SEQUENCE [LARGE SCALE GENOMIC DNA]</scope>
    <source>
        <strain evidence="2">CBS 11374</strain>
    </source>
</reference>
<organism evidence="2 3">
    <name type="scientific">Kwoniella shivajii</name>
    <dbReference type="NCBI Taxonomy" id="564305"/>
    <lineage>
        <taxon>Eukaryota</taxon>
        <taxon>Fungi</taxon>
        <taxon>Dikarya</taxon>
        <taxon>Basidiomycota</taxon>
        <taxon>Agaricomycotina</taxon>
        <taxon>Tremellomycetes</taxon>
        <taxon>Tremellales</taxon>
        <taxon>Cryptococcaceae</taxon>
        <taxon>Kwoniella</taxon>
    </lineage>
</organism>
<dbReference type="RefSeq" id="XP_062791690.1">
    <property type="nucleotide sequence ID" value="XM_062935639.1"/>
</dbReference>